<protein>
    <submittedName>
        <fullName evidence="8">Sigma-70 family RNA polymerase sigma factor</fullName>
    </submittedName>
</protein>
<dbReference type="EMBL" id="CP055305">
    <property type="protein sequence ID" value="QLB42845.1"/>
    <property type="molecule type" value="Genomic_DNA"/>
</dbReference>
<reference evidence="10 11" key="1">
    <citation type="submission" date="2020-06" db="EMBL/GenBank/DDBJ databases">
        <title>Mannheimia pernigra sp. nov. isolated from bovine respiratory tract.</title>
        <authorList>
            <person name="Kuhnert P."/>
            <person name="Akarsu-Egger H."/>
        </authorList>
    </citation>
    <scope>NUCLEOTIDE SEQUENCE [LARGE SCALE GENOMIC DNA]</scope>
    <source>
        <strain evidence="9 11">17CN0883</strain>
        <strain evidence="8 10">BNO311</strain>
    </source>
</reference>
<evidence type="ECO:0000256" key="5">
    <source>
        <dbReference type="ARBA" id="ARBA00023163"/>
    </source>
</evidence>
<dbReference type="InterPro" id="IPR007627">
    <property type="entry name" value="RNA_pol_sigma70_r2"/>
</dbReference>
<keyword evidence="2" id="KW-0805">Transcription regulation</keyword>
<evidence type="ECO:0000256" key="4">
    <source>
        <dbReference type="ARBA" id="ARBA00023125"/>
    </source>
</evidence>
<name>A0A7D5DXF7_9PAST</name>
<dbReference type="Proteomes" id="UP000509660">
    <property type="component" value="Chromosome"/>
</dbReference>
<dbReference type="Gene3D" id="1.10.10.10">
    <property type="entry name" value="Winged helix-like DNA-binding domain superfamily/Winged helix DNA-binding domain"/>
    <property type="match status" value="1"/>
</dbReference>
<dbReference type="SUPFAM" id="SSF88946">
    <property type="entry name" value="Sigma2 domain of RNA polymerase sigma factors"/>
    <property type="match status" value="1"/>
</dbReference>
<dbReference type="SUPFAM" id="SSF88659">
    <property type="entry name" value="Sigma3 and sigma4 domains of RNA polymerase sigma factors"/>
    <property type="match status" value="1"/>
</dbReference>
<dbReference type="KEGG" id="mpeg:HV560_08475"/>
<dbReference type="NCBIfam" id="NF009182">
    <property type="entry name" value="PRK12530.1"/>
    <property type="match status" value="1"/>
</dbReference>
<dbReference type="GO" id="GO:0016987">
    <property type="term" value="F:sigma factor activity"/>
    <property type="evidence" value="ECO:0007669"/>
    <property type="project" value="UniProtKB-KW"/>
</dbReference>
<keyword evidence="5" id="KW-0804">Transcription</keyword>
<dbReference type="InterPro" id="IPR014284">
    <property type="entry name" value="RNA_pol_sigma-70_dom"/>
</dbReference>
<proteinExistence type="inferred from homology"/>
<dbReference type="InterPro" id="IPR013325">
    <property type="entry name" value="RNA_pol_sigma_r2"/>
</dbReference>
<feature type="domain" description="RNA polymerase sigma factor 70 region 4 type 2" evidence="7">
    <location>
        <begin position="132"/>
        <end position="182"/>
    </location>
</feature>
<dbReference type="EMBL" id="CP055306">
    <property type="protein sequence ID" value="QLB40906.1"/>
    <property type="molecule type" value="Genomic_DNA"/>
</dbReference>
<dbReference type="Pfam" id="PF08281">
    <property type="entry name" value="Sigma70_r4_2"/>
    <property type="match status" value="1"/>
</dbReference>
<dbReference type="InterPro" id="IPR036388">
    <property type="entry name" value="WH-like_DNA-bd_sf"/>
</dbReference>
<keyword evidence="10" id="KW-1185">Reference proteome</keyword>
<evidence type="ECO:0000256" key="3">
    <source>
        <dbReference type="ARBA" id="ARBA00023082"/>
    </source>
</evidence>
<dbReference type="RefSeq" id="WP_176810132.1">
    <property type="nucleotide sequence ID" value="NZ_CP055305.1"/>
</dbReference>
<dbReference type="InterPro" id="IPR013249">
    <property type="entry name" value="RNA_pol_sigma70_r4_t2"/>
</dbReference>
<dbReference type="Pfam" id="PF04542">
    <property type="entry name" value="Sigma70_r2"/>
    <property type="match status" value="1"/>
</dbReference>
<sequence>MNTPILRQISPQQLEEIRLQMVKFAILHLKNRDLAEDAVQEAFVSAYKYADSFKGKSALKTWLFAILKNKLVDLLKTKSKMVAISELVEQDEKDLSEKLFHENGMWDSDVYQSSEWKSTDSQAYSDQFWQVFDLCLNHLPPSQARVFMMRSHLEMQSDEICRECDISTANLHTLLYRARLQLQVCLTQKWFGE</sequence>
<evidence type="ECO:0000259" key="6">
    <source>
        <dbReference type="Pfam" id="PF04542"/>
    </source>
</evidence>
<dbReference type="Proteomes" id="UP000509784">
    <property type="component" value="Chromosome"/>
</dbReference>
<dbReference type="PANTHER" id="PTHR43133:SF8">
    <property type="entry name" value="RNA POLYMERASE SIGMA FACTOR HI_1459-RELATED"/>
    <property type="match status" value="1"/>
</dbReference>
<comment type="similarity">
    <text evidence="1">Belongs to the sigma-70 factor family. ECF subfamily.</text>
</comment>
<evidence type="ECO:0000313" key="10">
    <source>
        <dbReference type="Proteomes" id="UP000509660"/>
    </source>
</evidence>
<dbReference type="InterPro" id="IPR014289">
    <property type="entry name" value="RNA_pol_sigma-24-rel"/>
</dbReference>
<dbReference type="GO" id="GO:0003677">
    <property type="term" value="F:DNA binding"/>
    <property type="evidence" value="ECO:0007669"/>
    <property type="project" value="UniProtKB-KW"/>
</dbReference>
<accession>A0A7D5DXF7</accession>
<dbReference type="AlphaFoldDB" id="A0A7D5DXF7"/>
<keyword evidence="3" id="KW-0731">Sigma factor</keyword>
<dbReference type="InterPro" id="IPR039425">
    <property type="entry name" value="RNA_pol_sigma-70-like"/>
</dbReference>
<dbReference type="NCBIfam" id="TIGR02943">
    <property type="entry name" value="Sig70_famx1"/>
    <property type="match status" value="1"/>
</dbReference>
<evidence type="ECO:0000313" key="8">
    <source>
        <dbReference type="EMBL" id="QLB40906.1"/>
    </source>
</evidence>
<evidence type="ECO:0000256" key="2">
    <source>
        <dbReference type="ARBA" id="ARBA00023015"/>
    </source>
</evidence>
<keyword evidence="4" id="KW-0238">DNA-binding</keyword>
<dbReference type="PANTHER" id="PTHR43133">
    <property type="entry name" value="RNA POLYMERASE ECF-TYPE SIGMA FACTO"/>
    <property type="match status" value="1"/>
</dbReference>
<feature type="domain" description="RNA polymerase sigma-70 region 2" evidence="6">
    <location>
        <begin position="22"/>
        <end position="79"/>
    </location>
</feature>
<organism evidence="8 10">
    <name type="scientific">Mannheimia pernigra</name>
    <dbReference type="NCBI Taxonomy" id="111844"/>
    <lineage>
        <taxon>Bacteria</taxon>
        <taxon>Pseudomonadati</taxon>
        <taxon>Pseudomonadota</taxon>
        <taxon>Gammaproteobacteria</taxon>
        <taxon>Pasteurellales</taxon>
        <taxon>Pasteurellaceae</taxon>
        <taxon>Mannheimia</taxon>
    </lineage>
</organism>
<dbReference type="NCBIfam" id="TIGR02937">
    <property type="entry name" value="sigma70-ECF"/>
    <property type="match status" value="1"/>
</dbReference>
<gene>
    <name evidence="8" type="ORF">HV559_08535</name>
    <name evidence="9" type="ORF">HV560_08475</name>
</gene>
<dbReference type="GO" id="GO:0006352">
    <property type="term" value="P:DNA-templated transcription initiation"/>
    <property type="evidence" value="ECO:0007669"/>
    <property type="project" value="InterPro"/>
</dbReference>
<evidence type="ECO:0000256" key="1">
    <source>
        <dbReference type="ARBA" id="ARBA00010641"/>
    </source>
</evidence>
<evidence type="ECO:0000313" key="9">
    <source>
        <dbReference type="EMBL" id="QLB42845.1"/>
    </source>
</evidence>
<evidence type="ECO:0000313" key="11">
    <source>
        <dbReference type="Proteomes" id="UP000509784"/>
    </source>
</evidence>
<evidence type="ECO:0000259" key="7">
    <source>
        <dbReference type="Pfam" id="PF08281"/>
    </source>
</evidence>
<dbReference type="InterPro" id="IPR013324">
    <property type="entry name" value="RNA_pol_sigma_r3/r4-like"/>
</dbReference>
<dbReference type="Gene3D" id="1.10.1740.10">
    <property type="match status" value="1"/>
</dbReference>